<keyword evidence="6" id="KW-1185">Reference proteome</keyword>
<dbReference type="Proteomes" id="UP000251942">
    <property type="component" value="Unassembled WGS sequence"/>
</dbReference>
<organism evidence="3 6">
    <name type="scientific">Legionella feeleii</name>
    <dbReference type="NCBI Taxonomy" id="453"/>
    <lineage>
        <taxon>Bacteria</taxon>
        <taxon>Pseudomonadati</taxon>
        <taxon>Pseudomonadota</taxon>
        <taxon>Gammaproteobacteria</taxon>
        <taxon>Legionellales</taxon>
        <taxon>Legionellaceae</taxon>
        <taxon>Legionella</taxon>
    </lineage>
</organism>
<dbReference type="Proteomes" id="UP000254033">
    <property type="component" value="Unassembled WGS sequence"/>
</dbReference>
<dbReference type="Pfam" id="PF01206">
    <property type="entry name" value="TusA"/>
    <property type="match status" value="1"/>
</dbReference>
<evidence type="ECO:0000313" key="4">
    <source>
        <dbReference type="EMBL" id="SPX61410.1"/>
    </source>
</evidence>
<dbReference type="Gene3D" id="3.30.110.40">
    <property type="entry name" value="TusA-like domain"/>
    <property type="match status" value="1"/>
</dbReference>
<dbReference type="GO" id="GO:0016740">
    <property type="term" value="F:transferase activity"/>
    <property type="evidence" value="ECO:0007669"/>
    <property type="project" value="UniProtKB-KW"/>
</dbReference>
<dbReference type="Proteomes" id="UP000054698">
    <property type="component" value="Unassembled WGS sequence"/>
</dbReference>
<keyword evidence="3" id="KW-0808">Transferase</keyword>
<dbReference type="InterPro" id="IPR036868">
    <property type="entry name" value="TusA-like_sf"/>
</dbReference>
<dbReference type="InterPro" id="IPR001455">
    <property type="entry name" value="TusA-like"/>
</dbReference>
<dbReference type="PANTHER" id="PTHR33279">
    <property type="entry name" value="SULFUR CARRIER PROTEIN YEDF-RELATED"/>
    <property type="match status" value="1"/>
</dbReference>
<dbReference type="EC" id="2.8.1.-" evidence="3"/>
<reference evidence="7 8" key="2">
    <citation type="submission" date="2018-06" db="EMBL/GenBank/DDBJ databases">
        <authorList>
            <consortium name="Pathogen Informatics"/>
            <person name="Doyle S."/>
        </authorList>
    </citation>
    <scope>NUCLEOTIDE SEQUENCE [LARGE SCALE GENOMIC DNA]</scope>
    <source>
        <strain evidence="5 8">NCTC11978</strain>
        <strain evidence="4 7">NCTC12022</strain>
    </source>
</reference>
<gene>
    <name evidence="3" type="primary">tusA</name>
    <name evidence="3" type="ORF">Lfee_2159</name>
    <name evidence="5" type="ORF">NCTC11978_02433</name>
    <name evidence="4" type="ORF">NCTC12022_02150</name>
</gene>
<evidence type="ECO:0000313" key="3">
    <source>
        <dbReference type="EMBL" id="KTC96361.1"/>
    </source>
</evidence>
<dbReference type="STRING" id="453.Lfee_2159"/>
<evidence type="ECO:0000313" key="5">
    <source>
        <dbReference type="EMBL" id="STX39239.1"/>
    </source>
</evidence>
<dbReference type="EMBL" id="UASS01000020">
    <property type="protein sequence ID" value="SPX61410.1"/>
    <property type="molecule type" value="Genomic_DNA"/>
</dbReference>
<evidence type="ECO:0000313" key="8">
    <source>
        <dbReference type="Proteomes" id="UP000254033"/>
    </source>
</evidence>
<dbReference type="EMBL" id="UGNY01000001">
    <property type="protein sequence ID" value="STX39239.1"/>
    <property type="molecule type" value="Genomic_DNA"/>
</dbReference>
<dbReference type="PATRIC" id="fig|453.4.peg.2363"/>
<dbReference type="AlphaFoldDB" id="A0A0W0TLB4"/>
<dbReference type="OrthoDB" id="9797352at2"/>
<comment type="similarity">
    <text evidence="1">Belongs to the sulfur carrier protein TusA family.</text>
</comment>
<evidence type="ECO:0000313" key="6">
    <source>
        <dbReference type="Proteomes" id="UP000054698"/>
    </source>
</evidence>
<evidence type="ECO:0000259" key="2">
    <source>
        <dbReference type="Pfam" id="PF01206"/>
    </source>
</evidence>
<protein>
    <submittedName>
        <fullName evidence="3">Sulfurtransferase TusA</fullName>
        <ecNumber evidence="3">2.8.1.-</ecNumber>
    </submittedName>
</protein>
<dbReference type="SUPFAM" id="SSF64307">
    <property type="entry name" value="SirA-like"/>
    <property type="match status" value="1"/>
</dbReference>
<name>A0A0W0TLB4_9GAMM</name>
<evidence type="ECO:0000256" key="1">
    <source>
        <dbReference type="ARBA" id="ARBA00008984"/>
    </source>
</evidence>
<proteinExistence type="inferred from homology"/>
<feature type="domain" description="UPF0033" evidence="2">
    <location>
        <begin position="5"/>
        <end position="72"/>
    </location>
</feature>
<evidence type="ECO:0000313" key="7">
    <source>
        <dbReference type="Proteomes" id="UP000251942"/>
    </source>
</evidence>
<dbReference type="EMBL" id="LNYB01000081">
    <property type="protein sequence ID" value="KTC96361.1"/>
    <property type="molecule type" value="Genomic_DNA"/>
</dbReference>
<dbReference type="PANTHER" id="PTHR33279:SF6">
    <property type="entry name" value="SULFUR CARRIER PROTEIN YEDF-RELATED"/>
    <property type="match status" value="1"/>
</dbReference>
<dbReference type="CDD" id="cd00291">
    <property type="entry name" value="SirA_YedF_YeeD"/>
    <property type="match status" value="1"/>
</dbReference>
<reference evidence="3 6" key="1">
    <citation type="submission" date="2015-11" db="EMBL/GenBank/DDBJ databases">
        <title>Genomic analysis of 38 Legionella species identifies large and diverse effector repertoires.</title>
        <authorList>
            <person name="Burstein D."/>
            <person name="Amaro F."/>
            <person name="Zusman T."/>
            <person name="Lifshitz Z."/>
            <person name="Cohen O."/>
            <person name="Gilbert J.A."/>
            <person name="Pupko T."/>
            <person name="Shuman H.A."/>
            <person name="Segal G."/>
        </authorList>
    </citation>
    <scope>NUCLEOTIDE SEQUENCE [LARGE SCALE GENOMIC DNA]</scope>
    <source>
        <strain evidence="3 6">WO-44C</strain>
    </source>
</reference>
<accession>A0A0W0TLB4</accession>
<dbReference type="RefSeq" id="WP_058446683.1">
    <property type="nucleotide sequence ID" value="NZ_CAAAHT010000001.1"/>
</dbReference>
<sequence>MPHFELDARRLLCPMPVIKAQNMAKKLNHGDTLTIIATDPGAQHDLPSWCRINGHQLIDCIHRDDEIHITLQLVKDGE</sequence>